<feature type="chain" id="PRO_5039072847" evidence="5">
    <location>
        <begin position="18"/>
        <end position="510"/>
    </location>
</feature>
<dbReference type="EMBL" id="CP029159">
    <property type="protein sequence ID" value="QKM69114.1"/>
    <property type="molecule type" value="Genomic_DNA"/>
</dbReference>
<reference evidence="7 8" key="1">
    <citation type="journal article" date="2012" name="J. Bacteriol.">
        <title>Draft genome of Streptomyces tsukubaensis NRRL 18488, the producer of the clinically important immunosuppressant tacrolimus (FK506).</title>
        <authorList>
            <person name="Barreiro C."/>
            <person name="Prieto C."/>
            <person name="Sola-Landa A."/>
            <person name="Solera E."/>
            <person name="Martinez-Castro M."/>
            <person name="Perez-Redondo R."/>
            <person name="Garcia-Estrada C."/>
            <person name="Aparicio J.F."/>
            <person name="Fernandez-Martinez L.T."/>
            <person name="Santos-Aberturas J."/>
            <person name="Salehi-Najafabadi Z."/>
            <person name="Rodriguez-Garcia A."/>
            <person name="Tauch A."/>
            <person name="Martin J.F."/>
        </authorList>
    </citation>
    <scope>NUCLEOTIDE SEQUENCE [LARGE SCALE GENOMIC DNA]</scope>
    <source>
        <strain evidence="8">DSM 42081 / NBRC 108919 / NRRL 18488 / 9993</strain>
    </source>
</reference>
<organism evidence="7 8">
    <name type="scientific">Streptomyces tsukubensis (strain DSM 42081 / NBRC 108919 / NRRL 18488 / 9993)</name>
    <dbReference type="NCBI Taxonomy" id="1114943"/>
    <lineage>
        <taxon>Bacteria</taxon>
        <taxon>Bacillati</taxon>
        <taxon>Actinomycetota</taxon>
        <taxon>Actinomycetes</taxon>
        <taxon>Kitasatosporales</taxon>
        <taxon>Streptomycetaceae</taxon>
        <taxon>Streptomyces</taxon>
    </lineage>
</organism>
<evidence type="ECO:0000256" key="1">
    <source>
        <dbReference type="ARBA" id="ARBA00010088"/>
    </source>
</evidence>
<feature type="region of interest" description="Disordered" evidence="4">
    <location>
        <begin position="480"/>
        <end position="510"/>
    </location>
</feature>
<dbReference type="ESTHER" id="strt9-a0a7g3uf98">
    <property type="family name" value="Tiancimycin-TnmK-Tripeptidase-HIP"/>
</dbReference>
<dbReference type="PANTHER" id="PTHR43248:SF29">
    <property type="entry name" value="TRIPEPTIDYL AMINOPEPTIDASE"/>
    <property type="match status" value="1"/>
</dbReference>
<accession>A0A7G3UF98</accession>
<dbReference type="PANTHER" id="PTHR43248">
    <property type="entry name" value="2-SUCCINYL-6-HYDROXY-2,4-CYCLOHEXADIENE-1-CARBOXYLATE SYNTHASE"/>
    <property type="match status" value="1"/>
</dbReference>
<evidence type="ECO:0000313" key="7">
    <source>
        <dbReference type="EMBL" id="QKM69114.1"/>
    </source>
</evidence>
<evidence type="ECO:0000256" key="4">
    <source>
        <dbReference type="SAM" id="MobiDB-lite"/>
    </source>
</evidence>
<evidence type="ECO:0000256" key="3">
    <source>
        <dbReference type="ARBA" id="ARBA00022801"/>
    </source>
</evidence>
<dbReference type="GO" id="GO:0016787">
    <property type="term" value="F:hydrolase activity"/>
    <property type="evidence" value="ECO:0007669"/>
    <property type="project" value="UniProtKB-KW"/>
</dbReference>
<dbReference type="Proteomes" id="UP000005940">
    <property type="component" value="Chromosome"/>
</dbReference>
<keyword evidence="8" id="KW-1185">Reference proteome</keyword>
<dbReference type="InterPro" id="IPR013595">
    <property type="entry name" value="Pept_S33_TAP-like_C"/>
</dbReference>
<proteinExistence type="inferred from homology"/>
<evidence type="ECO:0000313" key="8">
    <source>
        <dbReference type="Proteomes" id="UP000005940"/>
    </source>
</evidence>
<keyword evidence="2 5" id="KW-0732">Signal</keyword>
<name>A0A7G3UF98_STRT9</name>
<protein>
    <submittedName>
        <fullName evidence="7">Alpha/beta hydrolase</fullName>
    </submittedName>
</protein>
<evidence type="ECO:0000256" key="2">
    <source>
        <dbReference type="ARBA" id="ARBA00022729"/>
    </source>
</evidence>
<sequence>MAAASALVTLAPAAAVAAPGGARPSPAAAPLSVPVSWQRCGPDSPADFECGTVRVPLDYRNPAGKRIDIAVSRIRAADPEKRRGVLLINPGGPGGEGLQMPVQFRRALPRSVLDSYDLVGFDPRGIGRSTPVACGLNEEETHWPRPYGTKTFAADTARSRGTADKCRAGYGTDLKHFTTRNTARDMDAVRAALGERKISYLGYSYGTYLGSVYTQLFPRRADRFVLDSAVDPGLAWRENFRNWGAAVGPAFERWTRWTAARDGRYGLGATPEAVSRTFWDLVRGAERKPIRIGDDLFGGDAIRDEMRGLFFGVEDAAETVVMLKDAAAGKPVPPLPEEPPPSDNEASSQFAILCGDAAWPRNPGTYARDSVRDGKRYPLYGDFASNITPCAFWDRPVEPPTKVDNRVPALILQNEWDSQTPLNTARGMHRALKGSRMVTVDEGEGHGVYLFGGACANTVATEYLTSGRLPAGDVICRAEPAPRQRSGAVAPPAPKGPPGAASPGRFGARP</sequence>
<dbReference type="Pfam" id="PF08386">
    <property type="entry name" value="Abhydrolase_4"/>
    <property type="match status" value="1"/>
</dbReference>
<dbReference type="AlphaFoldDB" id="A0A7G3UF98"/>
<dbReference type="InterPro" id="IPR029058">
    <property type="entry name" value="AB_hydrolase_fold"/>
</dbReference>
<keyword evidence="3 7" id="KW-0378">Hydrolase</keyword>
<dbReference type="SUPFAM" id="SSF53474">
    <property type="entry name" value="alpha/beta-Hydrolases"/>
    <property type="match status" value="1"/>
</dbReference>
<feature type="signal peptide" evidence="5">
    <location>
        <begin position="1"/>
        <end position="17"/>
    </location>
</feature>
<dbReference type="InterPro" id="IPR051601">
    <property type="entry name" value="Serine_prot/Carboxylest_S33"/>
</dbReference>
<evidence type="ECO:0000259" key="6">
    <source>
        <dbReference type="Pfam" id="PF08386"/>
    </source>
</evidence>
<dbReference type="Gene3D" id="3.40.50.1820">
    <property type="entry name" value="alpha/beta hydrolase"/>
    <property type="match status" value="1"/>
</dbReference>
<comment type="similarity">
    <text evidence="1">Belongs to the peptidase S33 family.</text>
</comment>
<feature type="domain" description="Peptidase S33 tripeptidyl aminopeptidase-like C-terminal" evidence="6">
    <location>
        <begin position="378"/>
        <end position="476"/>
    </location>
</feature>
<evidence type="ECO:0000256" key="5">
    <source>
        <dbReference type="SAM" id="SignalP"/>
    </source>
</evidence>
<gene>
    <name evidence="7" type="ORF">STSU_020065</name>
</gene>